<dbReference type="InterPro" id="IPR010997">
    <property type="entry name" value="HRDC-like_sf"/>
</dbReference>
<dbReference type="PATRIC" id="fig|2702.101.peg.467"/>
<protein>
    <submittedName>
        <fullName evidence="3">3'-5' exonuclease</fullName>
    </submittedName>
</protein>
<dbReference type="InterPro" id="IPR051086">
    <property type="entry name" value="RNase_D-like"/>
</dbReference>
<dbReference type="PANTHER" id="PTHR47649">
    <property type="entry name" value="RIBONUCLEASE D"/>
    <property type="match status" value="1"/>
</dbReference>
<dbReference type="GO" id="GO:0000166">
    <property type="term" value="F:nucleotide binding"/>
    <property type="evidence" value="ECO:0007669"/>
    <property type="project" value="InterPro"/>
</dbReference>
<dbReference type="Pfam" id="PF01612">
    <property type="entry name" value="DNA_pol_A_exo1"/>
    <property type="match status" value="1"/>
</dbReference>
<dbReference type="RefSeq" id="WP_075523365.1">
    <property type="nucleotide sequence ID" value="NZ_KQ961857.1"/>
</dbReference>
<sequence length="504" mass="58064">MFEEPKLLKEPREGVPEVIDTLEAYKKYCSLLTEGSGPLAADAERASGFRYSHEDWLIQFKRKGAGIGLLDPIELTKLGADWNEFNKAVGDAPWIIHDSMQDLPGFFDIGLRPRALFDTEIAAKLLGRKRFGLSSVTEYYLGLTLAKEHSAADWSYRPLPRDWRNYAALDVELLIELEEVMRAELKKQGKLSWAEEEFAHLLIAGAKKKAKHPRPWLRISHISVLMHDKIGLMIAKELWQKRDELARQYDIAPTLLLSDAAIIEASKRKPNNSRSFRSIRILNERVRIHTGCEQDKMFERYAPIQRKIKPNVWKLVIEKAISKAKSGIDAMSIDDDSSDCNNSNNSNNFYRCLVNSSSNHADYANHADTRFYSDSENYKDSESSRDHIKNNENIADDEHVEHKNISDFENSFEQDCQCAPKSMKYWREHHPNRFAILQKVKAVVMRIAEDTHTPMDVLIKPQIIRNLCWNDDIKNIDVRLFLIEQGARVWQVDLISESVTRVII</sequence>
<gene>
    <name evidence="3" type="ORF">HMPREF3230_00483</name>
</gene>
<dbReference type="Gene3D" id="1.10.150.80">
    <property type="entry name" value="HRDC domain"/>
    <property type="match status" value="2"/>
</dbReference>
<dbReference type="InterPro" id="IPR036397">
    <property type="entry name" value="RNaseH_sf"/>
</dbReference>
<dbReference type="PANTHER" id="PTHR47649:SF1">
    <property type="entry name" value="RIBONUCLEASE D"/>
    <property type="match status" value="1"/>
</dbReference>
<comment type="caution">
    <text evidence="3">The sequence shown here is derived from an EMBL/GenBank/DDBJ whole genome shotgun (WGS) entry which is preliminary data.</text>
</comment>
<dbReference type="GO" id="GO:0006139">
    <property type="term" value="P:nucleobase-containing compound metabolic process"/>
    <property type="evidence" value="ECO:0007669"/>
    <property type="project" value="InterPro"/>
</dbReference>
<dbReference type="SMART" id="SM00474">
    <property type="entry name" value="35EXOc"/>
    <property type="match status" value="1"/>
</dbReference>
<dbReference type="InterPro" id="IPR002562">
    <property type="entry name" value="3'-5'_exonuclease_dom"/>
</dbReference>
<accession>A0A135Z8L5</accession>
<reference evidence="3 4" key="1">
    <citation type="submission" date="2016-02" db="EMBL/GenBank/DDBJ databases">
        <authorList>
            <person name="Wen L."/>
            <person name="He K."/>
            <person name="Yang H."/>
        </authorList>
    </citation>
    <scope>NUCLEOTIDE SEQUENCE [LARGE SCALE GENOMIC DNA]</scope>
    <source>
        <strain evidence="3 4">CMW7778B</strain>
    </source>
</reference>
<dbReference type="Gene3D" id="3.30.420.10">
    <property type="entry name" value="Ribonuclease H-like superfamily/Ribonuclease H"/>
    <property type="match status" value="1"/>
</dbReference>
<organism evidence="3 4">
    <name type="scientific">Gardnerella vaginalis</name>
    <dbReference type="NCBI Taxonomy" id="2702"/>
    <lineage>
        <taxon>Bacteria</taxon>
        <taxon>Bacillati</taxon>
        <taxon>Actinomycetota</taxon>
        <taxon>Actinomycetes</taxon>
        <taxon>Bifidobacteriales</taxon>
        <taxon>Bifidobacteriaceae</taxon>
        <taxon>Gardnerella</taxon>
    </lineage>
</organism>
<evidence type="ECO:0000313" key="4">
    <source>
        <dbReference type="Proteomes" id="UP000070505"/>
    </source>
</evidence>
<dbReference type="Proteomes" id="UP000070505">
    <property type="component" value="Unassembled WGS sequence"/>
</dbReference>
<dbReference type="EMBL" id="LSRC01000018">
    <property type="protein sequence ID" value="KXI17975.1"/>
    <property type="molecule type" value="Genomic_DNA"/>
</dbReference>
<dbReference type="InterPro" id="IPR044876">
    <property type="entry name" value="HRDC_dom_sf"/>
</dbReference>
<dbReference type="GO" id="GO:0003676">
    <property type="term" value="F:nucleic acid binding"/>
    <property type="evidence" value="ECO:0007669"/>
    <property type="project" value="InterPro"/>
</dbReference>
<keyword evidence="3" id="KW-0378">Hydrolase</keyword>
<dbReference type="PROSITE" id="PS50967">
    <property type="entry name" value="HRDC"/>
    <property type="match status" value="1"/>
</dbReference>
<dbReference type="InterPro" id="IPR012337">
    <property type="entry name" value="RNaseH-like_sf"/>
</dbReference>
<proteinExistence type="predicted"/>
<feature type="region of interest" description="Disordered" evidence="1">
    <location>
        <begin position="374"/>
        <end position="393"/>
    </location>
</feature>
<dbReference type="InterPro" id="IPR041605">
    <property type="entry name" value="Exo_C"/>
</dbReference>
<feature type="domain" description="HRDC" evidence="2">
    <location>
        <begin position="228"/>
        <end position="308"/>
    </location>
</feature>
<dbReference type="Pfam" id="PF18305">
    <property type="entry name" value="DNA_pol_A_exoN"/>
    <property type="match status" value="1"/>
</dbReference>
<dbReference type="Pfam" id="PF00570">
    <property type="entry name" value="HRDC"/>
    <property type="match status" value="1"/>
</dbReference>
<dbReference type="AlphaFoldDB" id="A0A135Z8L5"/>
<dbReference type="SUPFAM" id="SSF53098">
    <property type="entry name" value="Ribonuclease H-like"/>
    <property type="match status" value="1"/>
</dbReference>
<name>A0A135Z8L5_GARVA</name>
<evidence type="ECO:0000259" key="2">
    <source>
        <dbReference type="PROSITE" id="PS50967"/>
    </source>
</evidence>
<dbReference type="GO" id="GO:0008408">
    <property type="term" value="F:3'-5' exonuclease activity"/>
    <property type="evidence" value="ECO:0007669"/>
    <property type="project" value="InterPro"/>
</dbReference>
<keyword evidence="3" id="KW-0269">Exonuclease</keyword>
<dbReference type="InterPro" id="IPR002121">
    <property type="entry name" value="HRDC_dom"/>
</dbReference>
<evidence type="ECO:0000256" key="1">
    <source>
        <dbReference type="SAM" id="MobiDB-lite"/>
    </source>
</evidence>
<dbReference type="SUPFAM" id="SSF47819">
    <property type="entry name" value="HRDC-like"/>
    <property type="match status" value="1"/>
</dbReference>
<evidence type="ECO:0000313" key="3">
    <source>
        <dbReference type="EMBL" id="KXI17975.1"/>
    </source>
</evidence>
<keyword evidence="3" id="KW-0540">Nuclease</keyword>